<name>A0A139IJC6_9PEZI</name>
<dbReference type="Pfam" id="PF02826">
    <property type="entry name" value="2-Hacid_dh_C"/>
    <property type="match status" value="1"/>
</dbReference>
<comment type="caution">
    <text evidence="6">The sequence shown here is derived from an EMBL/GenBank/DDBJ whole genome shotgun (WGS) entry which is preliminary data.</text>
</comment>
<protein>
    <recommendedName>
        <fullName evidence="8">S-adenosyl-L-homocysteine hydrolase NAD binding domain-containing protein</fullName>
    </recommendedName>
</protein>
<keyword evidence="7" id="KW-1185">Reference proteome</keyword>
<dbReference type="SUPFAM" id="SSF51735">
    <property type="entry name" value="NAD(P)-binding Rossmann-fold domains"/>
    <property type="match status" value="1"/>
</dbReference>
<dbReference type="PROSITE" id="PS00671">
    <property type="entry name" value="D_2_HYDROXYACID_DH_3"/>
    <property type="match status" value="1"/>
</dbReference>
<feature type="domain" description="D-isomer specific 2-hydroxyacid dehydrogenase catalytic" evidence="4">
    <location>
        <begin position="10"/>
        <end position="323"/>
    </location>
</feature>
<organism evidence="6 7">
    <name type="scientific">Pseudocercospora musae</name>
    <dbReference type="NCBI Taxonomy" id="113226"/>
    <lineage>
        <taxon>Eukaryota</taxon>
        <taxon>Fungi</taxon>
        <taxon>Dikarya</taxon>
        <taxon>Ascomycota</taxon>
        <taxon>Pezizomycotina</taxon>
        <taxon>Dothideomycetes</taxon>
        <taxon>Dothideomycetidae</taxon>
        <taxon>Mycosphaerellales</taxon>
        <taxon>Mycosphaerellaceae</taxon>
        <taxon>Pseudocercospora</taxon>
    </lineage>
</organism>
<gene>
    <name evidence="6" type="ORF">AC579_4096</name>
</gene>
<accession>A0A139IJC6</accession>
<dbReference type="PROSITE" id="PS00670">
    <property type="entry name" value="D_2_HYDROXYACID_DH_2"/>
    <property type="match status" value="1"/>
</dbReference>
<proteinExistence type="inferred from homology"/>
<dbReference type="PROSITE" id="PS00065">
    <property type="entry name" value="D_2_HYDROXYACID_DH_1"/>
    <property type="match status" value="1"/>
</dbReference>
<dbReference type="CDD" id="cd12173">
    <property type="entry name" value="PGDH_4"/>
    <property type="match status" value="1"/>
</dbReference>
<dbReference type="InterPro" id="IPR036291">
    <property type="entry name" value="NAD(P)-bd_dom_sf"/>
</dbReference>
<evidence type="ECO:0000313" key="6">
    <source>
        <dbReference type="EMBL" id="KXT14841.1"/>
    </source>
</evidence>
<evidence type="ECO:0000256" key="3">
    <source>
        <dbReference type="RuleBase" id="RU003719"/>
    </source>
</evidence>
<dbReference type="InterPro" id="IPR029752">
    <property type="entry name" value="D-isomer_DH_CS1"/>
</dbReference>
<evidence type="ECO:0000313" key="7">
    <source>
        <dbReference type="Proteomes" id="UP000073492"/>
    </source>
</evidence>
<comment type="similarity">
    <text evidence="3">Belongs to the D-isomer specific 2-hydroxyacid dehydrogenase family.</text>
</comment>
<dbReference type="PANTHER" id="PTHR42938">
    <property type="entry name" value="FORMATE DEHYDROGENASE 1"/>
    <property type="match status" value="1"/>
</dbReference>
<dbReference type="InterPro" id="IPR006140">
    <property type="entry name" value="D-isomer_DH_NAD-bd"/>
</dbReference>
<dbReference type="PANTHER" id="PTHR42938:SF9">
    <property type="entry name" value="FORMATE DEHYDROGENASE 1"/>
    <property type="match status" value="1"/>
</dbReference>
<dbReference type="InterPro" id="IPR006139">
    <property type="entry name" value="D-isomer_2_OHA_DH_cat_dom"/>
</dbReference>
<dbReference type="SUPFAM" id="SSF52283">
    <property type="entry name" value="Formate/glycerate dehydrogenase catalytic domain-like"/>
    <property type="match status" value="1"/>
</dbReference>
<keyword evidence="1 3" id="KW-0560">Oxidoreductase</keyword>
<dbReference type="Gene3D" id="3.40.50.720">
    <property type="entry name" value="NAD(P)-binding Rossmann-like Domain"/>
    <property type="match status" value="2"/>
</dbReference>
<evidence type="ECO:0008006" key="8">
    <source>
        <dbReference type="Google" id="ProtNLM"/>
    </source>
</evidence>
<dbReference type="Proteomes" id="UP000073492">
    <property type="component" value="Unassembled WGS sequence"/>
</dbReference>
<dbReference type="InterPro" id="IPR029753">
    <property type="entry name" value="D-isomer_DH_CS"/>
</dbReference>
<evidence type="ECO:0000256" key="1">
    <source>
        <dbReference type="ARBA" id="ARBA00023002"/>
    </source>
</evidence>
<sequence>MGSTQGLPAVYVLDPYHSSAIAKLKRDQDIRVVLPDDAARHEWPRHATAVLVRSETKIDAASLKYAGPQLKYIVKQGVGVDNISLDDCKARGIQVYNTPGLNSESVAELTLSLAFCIARRVAEVDRKIRSGEKVVRSVTLGKSLFKKTIGVVGMGNIGVEVARKWIGCTGGSVIAFDPYAKEGAWSNDIPANSFQRVSQLDELLELSHVITLHVPLTSSTENLISASAFAKMREGAILLNCARGGIVDEAALLDALNSGKLFGAGLDAMLHEPPTSRDYGETLLSHARVVVTPHIGASTEENQENSGVYAAEIALRLVQGGSSDVPKPLT</sequence>
<evidence type="ECO:0000256" key="2">
    <source>
        <dbReference type="ARBA" id="ARBA00023027"/>
    </source>
</evidence>
<dbReference type="STRING" id="113226.A0A139IJC6"/>
<dbReference type="AlphaFoldDB" id="A0A139IJC6"/>
<keyword evidence="2" id="KW-0520">NAD</keyword>
<dbReference type="Pfam" id="PF00389">
    <property type="entry name" value="2-Hacid_dh"/>
    <property type="match status" value="1"/>
</dbReference>
<evidence type="ECO:0000259" key="5">
    <source>
        <dbReference type="Pfam" id="PF02826"/>
    </source>
</evidence>
<feature type="domain" description="D-isomer specific 2-hydroxyacid dehydrogenase NAD-binding" evidence="5">
    <location>
        <begin position="112"/>
        <end position="296"/>
    </location>
</feature>
<dbReference type="OrthoDB" id="298012at2759"/>
<dbReference type="GO" id="GO:0051287">
    <property type="term" value="F:NAD binding"/>
    <property type="evidence" value="ECO:0007669"/>
    <property type="project" value="InterPro"/>
</dbReference>
<evidence type="ECO:0000259" key="4">
    <source>
        <dbReference type="Pfam" id="PF00389"/>
    </source>
</evidence>
<dbReference type="GO" id="GO:0016616">
    <property type="term" value="F:oxidoreductase activity, acting on the CH-OH group of donors, NAD or NADP as acceptor"/>
    <property type="evidence" value="ECO:0007669"/>
    <property type="project" value="InterPro"/>
</dbReference>
<dbReference type="EMBL" id="LFZO01000073">
    <property type="protein sequence ID" value="KXT14841.1"/>
    <property type="molecule type" value="Genomic_DNA"/>
</dbReference>
<reference evidence="6 7" key="1">
    <citation type="submission" date="2015-07" db="EMBL/GenBank/DDBJ databases">
        <title>Comparative genomics of the Sigatoka disease complex on banana suggests a link between parallel evolutionary changes in Pseudocercospora fijiensis and Pseudocercospora eumusae and increased virulence on the banana host.</title>
        <authorList>
            <person name="Chang T.-C."/>
            <person name="Salvucci A."/>
            <person name="Crous P.W."/>
            <person name="Stergiopoulos I."/>
        </authorList>
    </citation>
    <scope>NUCLEOTIDE SEQUENCE [LARGE SCALE GENOMIC DNA]</scope>
    <source>
        <strain evidence="6 7">CBS 116634</strain>
    </source>
</reference>